<evidence type="ECO:0000313" key="5">
    <source>
        <dbReference type="EMBL" id="GFM36303.1"/>
    </source>
</evidence>
<gene>
    <name evidence="5" type="ORF">DSM19430T_09870</name>
</gene>
<dbReference type="PANTHER" id="PTHR43034">
    <property type="entry name" value="ION-TRANSLOCATING OXIDOREDUCTASE COMPLEX SUBUNIT C"/>
    <property type="match status" value="1"/>
</dbReference>
<keyword evidence="3" id="KW-0411">Iron-sulfur</keyword>
<dbReference type="AlphaFoldDB" id="A0A7J0BRF8"/>
<organism evidence="5 6">
    <name type="scientific">Desulfovibrio psychrotolerans</name>
    <dbReference type="NCBI Taxonomy" id="415242"/>
    <lineage>
        <taxon>Bacteria</taxon>
        <taxon>Pseudomonadati</taxon>
        <taxon>Thermodesulfobacteriota</taxon>
        <taxon>Desulfovibrionia</taxon>
        <taxon>Desulfovibrionales</taxon>
        <taxon>Desulfovibrionaceae</taxon>
        <taxon>Desulfovibrio</taxon>
    </lineage>
</organism>
<dbReference type="RefSeq" id="WP_174408989.1">
    <property type="nucleotide sequence ID" value="NZ_BLVP01000005.1"/>
</dbReference>
<evidence type="ECO:0000256" key="3">
    <source>
        <dbReference type="ARBA" id="ARBA00023014"/>
    </source>
</evidence>
<evidence type="ECO:0000313" key="6">
    <source>
        <dbReference type="Proteomes" id="UP000503820"/>
    </source>
</evidence>
<reference evidence="5 6" key="1">
    <citation type="submission" date="2020-05" db="EMBL/GenBank/DDBJ databases">
        <title>Draft genome sequence of Desulfovibrio psychrotolerans JS1T.</title>
        <authorList>
            <person name="Ueno A."/>
            <person name="Tamazawa S."/>
            <person name="Tamamura S."/>
            <person name="Murakami T."/>
            <person name="Kiyama T."/>
            <person name="Inomata H."/>
            <person name="Amano Y."/>
            <person name="Miyakawa K."/>
            <person name="Tamaki H."/>
            <person name="Naganuma T."/>
            <person name="Kaneko K."/>
        </authorList>
    </citation>
    <scope>NUCLEOTIDE SEQUENCE [LARGE SCALE GENOMIC DNA]</scope>
    <source>
        <strain evidence="5 6">JS1</strain>
    </source>
</reference>
<dbReference type="Proteomes" id="UP000503820">
    <property type="component" value="Unassembled WGS sequence"/>
</dbReference>
<dbReference type="GO" id="GO:0051539">
    <property type="term" value="F:4 iron, 4 sulfur cluster binding"/>
    <property type="evidence" value="ECO:0007669"/>
    <property type="project" value="InterPro"/>
</dbReference>
<evidence type="ECO:0000256" key="2">
    <source>
        <dbReference type="ARBA" id="ARBA00023004"/>
    </source>
</evidence>
<evidence type="ECO:0000259" key="4">
    <source>
        <dbReference type="PROSITE" id="PS51379"/>
    </source>
</evidence>
<comment type="caution">
    <text evidence="5">The sequence shown here is derived from an EMBL/GenBank/DDBJ whole genome shotgun (WGS) entry which is preliminary data.</text>
</comment>
<proteinExistence type="predicted"/>
<sequence length="400" mass="41612">MSNAKFSLTYGDKGSFLDGPVPAELRIPLAGHETKTVKKKAVVGAGTLVADHKNAKTGNLHSGIPGTVADITADCVVVAALEAPAEGEAPAVPASPAPVNLASLQGEPLAAALKELGVDTRPLLKKCDTLIINGLNPEPGITFAETMLSAHKATLEAGLGVLRKLSPASKMVLACPEGAQTSLSGVTSAGVKAEYPNSLDELLIAKVSGSEKSSGYRVLPLHTLYNLGRVAETGLPLTEAVVSVQGVNYTVKIGTPVSVLLQHAGHQIADGDMVIVGGPMRGSATANLMLGIGKDTAGLFLIKQGTFAPVTNHQCISCGECVLNCPARIMPGLVSRYVEVRQYDHCTKEGIQHCMECGLCAYYCPARRPMLQIIRLGKHQIALKEAQVSACSLQGEEGVA</sequence>
<dbReference type="PROSITE" id="PS00198">
    <property type="entry name" value="4FE4S_FER_1"/>
    <property type="match status" value="2"/>
</dbReference>
<accession>A0A7J0BRF8</accession>
<dbReference type="PANTHER" id="PTHR43034:SF2">
    <property type="entry name" value="ION-TRANSLOCATING OXIDOREDUCTASE COMPLEX SUBUNIT C"/>
    <property type="match status" value="1"/>
</dbReference>
<keyword evidence="2" id="KW-0408">Iron</keyword>
<evidence type="ECO:0000256" key="1">
    <source>
        <dbReference type="ARBA" id="ARBA00022723"/>
    </source>
</evidence>
<dbReference type="SUPFAM" id="SSF46548">
    <property type="entry name" value="alpha-helical ferredoxin"/>
    <property type="match status" value="1"/>
</dbReference>
<dbReference type="GO" id="GO:0016020">
    <property type="term" value="C:membrane"/>
    <property type="evidence" value="ECO:0007669"/>
    <property type="project" value="InterPro"/>
</dbReference>
<keyword evidence="6" id="KW-1185">Reference proteome</keyword>
<name>A0A7J0BRF8_9BACT</name>
<protein>
    <submittedName>
        <fullName evidence="5">Electron transport complex protein RnfC</fullName>
    </submittedName>
</protein>
<dbReference type="GO" id="GO:0009055">
    <property type="term" value="F:electron transfer activity"/>
    <property type="evidence" value="ECO:0007669"/>
    <property type="project" value="InterPro"/>
</dbReference>
<dbReference type="InterPro" id="IPR017896">
    <property type="entry name" value="4Fe4S_Fe-S-bd"/>
</dbReference>
<dbReference type="InterPro" id="IPR017900">
    <property type="entry name" value="4Fe4S_Fe_S_CS"/>
</dbReference>
<dbReference type="InterPro" id="IPR010208">
    <property type="entry name" value="Ion_transpt_RnfC/RsxC"/>
</dbReference>
<dbReference type="EMBL" id="BLVP01000005">
    <property type="protein sequence ID" value="GFM36303.1"/>
    <property type="molecule type" value="Genomic_DNA"/>
</dbReference>
<dbReference type="GO" id="GO:0046872">
    <property type="term" value="F:metal ion binding"/>
    <property type="evidence" value="ECO:0007669"/>
    <property type="project" value="UniProtKB-KW"/>
</dbReference>
<dbReference type="Gene3D" id="3.30.70.20">
    <property type="match status" value="1"/>
</dbReference>
<feature type="domain" description="4Fe-4S ferredoxin-type" evidence="4">
    <location>
        <begin position="307"/>
        <end position="336"/>
    </location>
</feature>
<dbReference type="PROSITE" id="PS51379">
    <property type="entry name" value="4FE4S_FER_2"/>
    <property type="match status" value="1"/>
</dbReference>
<keyword evidence="1" id="KW-0479">Metal-binding</keyword>